<dbReference type="RefSeq" id="WP_181338443.1">
    <property type="nucleotide sequence ID" value="NZ_JAAKDE010000001.1"/>
</dbReference>
<dbReference type="InterPro" id="IPR051906">
    <property type="entry name" value="TolC-like"/>
</dbReference>
<comment type="subcellular location">
    <subcellularLocation>
        <location evidence="1">Cell outer membrane</location>
    </subcellularLocation>
</comment>
<dbReference type="GO" id="GO:1990281">
    <property type="term" value="C:efflux pump complex"/>
    <property type="evidence" value="ECO:0007669"/>
    <property type="project" value="TreeGrafter"/>
</dbReference>
<keyword evidence="4" id="KW-1134">Transmembrane beta strand</keyword>
<evidence type="ECO:0000256" key="6">
    <source>
        <dbReference type="ARBA" id="ARBA00023136"/>
    </source>
</evidence>
<protein>
    <submittedName>
        <fullName evidence="8">TolC family protein</fullName>
    </submittedName>
</protein>
<dbReference type="PANTHER" id="PTHR30026:SF20">
    <property type="entry name" value="OUTER MEMBRANE PROTEIN TOLC"/>
    <property type="match status" value="1"/>
</dbReference>
<accession>A0A8J6LRE6</accession>
<proteinExistence type="inferred from homology"/>
<evidence type="ECO:0000313" key="9">
    <source>
        <dbReference type="Proteomes" id="UP000657177"/>
    </source>
</evidence>
<evidence type="ECO:0000256" key="3">
    <source>
        <dbReference type="ARBA" id="ARBA00022448"/>
    </source>
</evidence>
<keyword evidence="6" id="KW-0472">Membrane</keyword>
<name>A0A8J6LRE6_9FIRM</name>
<dbReference type="Proteomes" id="UP000657177">
    <property type="component" value="Unassembled WGS sequence"/>
</dbReference>
<dbReference type="SUPFAM" id="SSF56954">
    <property type="entry name" value="Outer membrane efflux proteins (OEP)"/>
    <property type="match status" value="1"/>
</dbReference>
<evidence type="ECO:0000256" key="4">
    <source>
        <dbReference type="ARBA" id="ARBA00022452"/>
    </source>
</evidence>
<dbReference type="EMBL" id="JAAKDE010000001">
    <property type="protein sequence ID" value="MBA2132002.1"/>
    <property type="molecule type" value="Genomic_DNA"/>
</dbReference>
<evidence type="ECO:0000313" key="8">
    <source>
        <dbReference type="EMBL" id="MBA2132002.1"/>
    </source>
</evidence>
<evidence type="ECO:0000256" key="5">
    <source>
        <dbReference type="ARBA" id="ARBA00022692"/>
    </source>
</evidence>
<reference evidence="8" key="1">
    <citation type="submission" date="2020-06" db="EMBL/GenBank/DDBJ databases">
        <title>Novel chitinolytic bacterium.</title>
        <authorList>
            <person name="Ungkulpasvich U."/>
            <person name="Kosugi A."/>
            <person name="Uke A."/>
        </authorList>
    </citation>
    <scope>NUCLEOTIDE SEQUENCE</scope>
    <source>
        <strain evidence="8">UUS1-1</strain>
    </source>
</reference>
<dbReference type="GO" id="GO:0015288">
    <property type="term" value="F:porin activity"/>
    <property type="evidence" value="ECO:0007669"/>
    <property type="project" value="TreeGrafter"/>
</dbReference>
<dbReference type="Pfam" id="PF02321">
    <property type="entry name" value="OEP"/>
    <property type="match status" value="2"/>
</dbReference>
<keyword evidence="9" id="KW-1185">Reference proteome</keyword>
<organism evidence="8 9">
    <name type="scientific">Capillibacterium thermochitinicola</name>
    <dbReference type="NCBI Taxonomy" id="2699427"/>
    <lineage>
        <taxon>Bacteria</taxon>
        <taxon>Bacillati</taxon>
        <taxon>Bacillota</taxon>
        <taxon>Capillibacterium</taxon>
    </lineage>
</organism>
<dbReference type="InterPro" id="IPR003423">
    <property type="entry name" value="OMP_efflux"/>
</dbReference>
<sequence length="458" mass="49879">MRKMRKTGGFYLLLVLLLVMTWPGGTAAAVEGITLREAIELALANPNNLGAAQRAVDEAAAKKAQAAAGRWPTISFNTQYTKIGPYTVEMPGMSFPVGMGTVETSTVEKVEASGSYSTSLSLQLPLYMGGKLNSAVKLAGYGVESAGLSYALETENLIQQVIQAYIGFLKVDRMWALSLEQIKILKEHLRLVETNLRLGYAAKTDLLATQIQLTQAELAAVKAEHGRKMAAEHLGNLLGVDPAALVLSSEPRIKAGFTLPALELALQQAEAERPELQSLAVAIRMAEENLKLSKGYWKPSLALIGTYGTQNQSSPTLEDAVWTYTLNLDWRLWSGGAGRAEVEAAAANLHKLQHTWAQSKELIALEVRQNFLAVAEAGRVRELTALIRRQAEENYELIKAKYELGAATNLELLTAQTTLNSALNDQVTAEYDYYLAVAAFYKTLGQTAQFLQEVSEDA</sequence>
<comment type="similarity">
    <text evidence="2">Belongs to the outer membrane factor (OMF) (TC 1.B.17) family.</text>
</comment>
<gene>
    <name evidence="8" type="ORF">G5B42_00290</name>
</gene>
<keyword evidence="7" id="KW-0998">Cell outer membrane</keyword>
<dbReference type="PANTHER" id="PTHR30026">
    <property type="entry name" value="OUTER MEMBRANE PROTEIN TOLC"/>
    <property type="match status" value="1"/>
</dbReference>
<dbReference type="Gene3D" id="1.20.1600.10">
    <property type="entry name" value="Outer membrane efflux proteins (OEP)"/>
    <property type="match status" value="1"/>
</dbReference>
<dbReference type="GO" id="GO:0009279">
    <property type="term" value="C:cell outer membrane"/>
    <property type="evidence" value="ECO:0007669"/>
    <property type="project" value="UniProtKB-SubCell"/>
</dbReference>
<evidence type="ECO:0000256" key="7">
    <source>
        <dbReference type="ARBA" id="ARBA00023237"/>
    </source>
</evidence>
<dbReference type="GO" id="GO:0015562">
    <property type="term" value="F:efflux transmembrane transporter activity"/>
    <property type="evidence" value="ECO:0007669"/>
    <property type="project" value="InterPro"/>
</dbReference>
<keyword evidence="3" id="KW-0813">Transport</keyword>
<evidence type="ECO:0000256" key="1">
    <source>
        <dbReference type="ARBA" id="ARBA00004442"/>
    </source>
</evidence>
<dbReference type="AlphaFoldDB" id="A0A8J6LRE6"/>
<keyword evidence="5" id="KW-0812">Transmembrane</keyword>
<comment type="caution">
    <text evidence="8">The sequence shown here is derived from an EMBL/GenBank/DDBJ whole genome shotgun (WGS) entry which is preliminary data.</text>
</comment>
<evidence type="ECO:0000256" key="2">
    <source>
        <dbReference type="ARBA" id="ARBA00007613"/>
    </source>
</evidence>